<keyword evidence="1" id="KW-1133">Transmembrane helix</keyword>
<dbReference type="Proteomes" id="UP000243106">
    <property type="component" value="Unassembled WGS sequence"/>
</dbReference>
<keyword evidence="3" id="KW-1185">Reference proteome</keyword>
<dbReference type="AlphaFoldDB" id="A0A1I5UMV0"/>
<accession>A0A1I5UMV0</accession>
<protein>
    <submittedName>
        <fullName evidence="2">Uncharacterized protein</fullName>
    </submittedName>
</protein>
<evidence type="ECO:0000256" key="1">
    <source>
        <dbReference type="SAM" id="Phobius"/>
    </source>
</evidence>
<evidence type="ECO:0000313" key="2">
    <source>
        <dbReference type="EMBL" id="SFP96550.1"/>
    </source>
</evidence>
<name>A0A1I5UMV0_9RHOB</name>
<dbReference type="STRING" id="93684.SAMN05421853_10166"/>
<feature type="transmembrane region" description="Helical" evidence="1">
    <location>
        <begin position="45"/>
        <end position="67"/>
    </location>
</feature>
<sequence>MLITVLAIAIFALSCYVVLRNAPMVASDTAQTLRAMLARQSDGHWMRRVALTALYLLLFGLFVIQVLR</sequence>
<keyword evidence="1" id="KW-0812">Transmembrane</keyword>
<evidence type="ECO:0000313" key="3">
    <source>
        <dbReference type="Proteomes" id="UP000243106"/>
    </source>
</evidence>
<dbReference type="EMBL" id="FOXV01000001">
    <property type="protein sequence ID" value="SFP96550.1"/>
    <property type="molecule type" value="Genomic_DNA"/>
</dbReference>
<reference evidence="3" key="1">
    <citation type="submission" date="2016-10" db="EMBL/GenBank/DDBJ databases">
        <authorList>
            <person name="Varghese N."/>
            <person name="Submissions S."/>
        </authorList>
    </citation>
    <scope>NUCLEOTIDE SEQUENCE [LARGE SCALE GENOMIC DNA]</scope>
    <source>
        <strain evidence="3">JCM 10271</strain>
    </source>
</reference>
<proteinExistence type="predicted"/>
<gene>
    <name evidence="2" type="ORF">SAMN05421853_10166</name>
</gene>
<organism evidence="2 3">
    <name type="scientific">Roseivivax halotolerans</name>
    <dbReference type="NCBI Taxonomy" id="93684"/>
    <lineage>
        <taxon>Bacteria</taxon>
        <taxon>Pseudomonadati</taxon>
        <taxon>Pseudomonadota</taxon>
        <taxon>Alphaproteobacteria</taxon>
        <taxon>Rhodobacterales</taxon>
        <taxon>Roseobacteraceae</taxon>
        <taxon>Roseivivax</taxon>
    </lineage>
</organism>
<dbReference type="RefSeq" id="WP_093008813.1">
    <property type="nucleotide sequence ID" value="NZ_FOXV01000001.1"/>
</dbReference>
<keyword evidence="1" id="KW-0472">Membrane</keyword>